<protein>
    <submittedName>
        <fullName evidence="1">Uncharacterized protein</fullName>
    </submittedName>
</protein>
<gene>
    <name evidence="1" type="ORF">DCCM_0014</name>
</gene>
<name>A0A2L2X767_9FIRM</name>
<evidence type="ECO:0000313" key="1">
    <source>
        <dbReference type="EMBL" id="GBF31830.1"/>
    </source>
</evidence>
<keyword evidence="2" id="KW-1185">Reference proteome</keyword>
<dbReference type="RefSeq" id="WP_104370447.1">
    <property type="nucleotide sequence ID" value="NZ_BFAV01000002.1"/>
</dbReference>
<proteinExistence type="predicted"/>
<dbReference type="OrthoDB" id="2847766at2"/>
<organism evidence="1 2">
    <name type="scientific">Desulfocucumis palustris</name>
    <dbReference type="NCBI Taxonomy" id="1898651"/>
    <lineage>
        <taxon>Bacteria</taxon>
        <taxon>Bacillati</taxon>
        <taxon>Bacillota</taxon>
        <taxon>Clostridia</taxon>
        <taxon>Eubacteriales</taxon>
        <taxon>Desulfocucumaceae</taxon>
        <taxon>Desulfocucumis</taxon>
    </lineage>
</organism>
<reference evidence="2" key="1">
    <citation type="submission" date="2018-02" db="EMBL/GenBank/DDBJ databases">
        <title>Genome sequence of Desulfocucumis palustris strain NAW-5.</title>
        <authorList>
            <person name="Watanabe M."/>
            <person name="Kojima H."/>
            <person name="Fukui M."/>
        </authorList>
    </citation>
    <scope>NUCLEOTIDE SEQUENCE [LARGE SCALE GENOMIC DNA]</scope>
    <source>
        <strain evidence="2">NAW-5</strain>
    </source>
</reference>
<dbReference type="AlphaFoldDB" id="A0A2L2X767"/>
<accession>A0A2L2X767</accession>
<comment type="caution">
    <text evidence="1">The sequence shown here is derived from an EMBL/GenBank/DDBJ whole genome shotgun (WGS) entry which is preliminary data.</text>
</comment>
<dbReference type="EMBL" id="BFAV01000002">
    <property type="protein sequence ID" value="GBF31830.1"/>
    <property type="molecule type" value="Genomic_DNA"/>
</dbReference>
<evidence type="ECO:0000313" key="2">
    <source>
        <dbReference type="Proteomes" id="UP000239549"/>
    </source>
</evidence>
<dbReference type="Proteomes" id="UP000239549">
    <property type="component" value="Unassembled WGS sequence"/>
</dbReference>
<sequence>MLFKTVYGPELECIYEFLRESGPIDRESLYRVFLPLVDGEMGSRANLDDALTFLTSGGMLKKSEFGKYEVVGGELSFKLLLLSNLRKIQLGNVDPVHPLDPWFLGLADGLFVRPGRALAFGLHQAANALDLPEALSDEKVNAWRRVLEFLGVGSRVASGFLCWYRPEMVLEIIALWDEDEGPVQKLLEEHISRFFPWESEAGDISPPLSAPLKNLENMGYIKLEERQDLPSRSYFGDKKIKWVKKGVDINCFHASKKAV</sequence>